<sequence length="159" mass="16440">MIVTASKPCAENISRAASAIAWRVAAFLRSLRLVVIARQVLGMVSLAVLALFLAQPWLLMAGVLMMGGFQGLTQAPLDGLLSTSAGDDEQGKVAGALQAVNSGVQMLAPLLAGVLYAALGHASPYLIGIVLATAALVMFFRLRPAPASAPETVREAQNA</sequence>
<evidence type="ECO:0000313" key="2">
    <source>
        <dbReference type="EMBL" id="CAG7602380.1"/>
    </source>
</evidence>
<dbReference type="Proteomes" id="UP000693892">
    <property type="component" value="Unassembled WGS sequence"/>
</dbReference>
<feature type="transmembrane region" description="Helical" evidence="1">
    <location>
        <begin position="40"/>
        <end position="59"/>
    </location>
</feature>
<accession>A0A916JUU2</accession>
<feature type="transmembrane region" description="Helical" evidence="1">
    <location>
        <begin position="114"/>
        <end position="140"/>
    </location>
</feature>
<organism evidence="2 3">
    <name type="scientific">Leucobacter soli</name>
    <dbReference type="NCBI Taxonomy" id="2812850"/>
    <lineage>
        <taxon>Bacteria</taxon>
        <taxon>Bacillati</taxon>
        <taxon>Actinomycetota</taxon>
        <taxon>Actinomycetes</taxon>
        <taxon>Micrococcales</taxon>
        <taxon>Microbacteriaceae</taxon>
        <taxon>Leucobacter</taxon>
    </lineage>
</organism>
<dbReference type="EMBL" id="CAJVAP010000005">
    <property type="protein sequence ID" value="CAG7602380.1"/>
    <property type="molecule type" value="Genomic_DNA"/>
</dbReference>
<dbReference type="GO" id="GO:0022857">
    <property type="term" value="F:transmembrane transporter activity"/>
    <property type="evidence" value="ECO:0007669"/>
    <property type="project" value="InterPro"/>
</dbReference>
<evidence type="ECO:0000313" key="3">
    <source>
        <dbReference type="Proteomes" id="UP000693892"/>
    </source>
</evidence>
<evidence type="ECO:0000256" key="1">
    <source>
        <dbReference type="SAM" id="Phobius"/>
    </source>
</evidence>
<dbReference type="AlphaFoldDB" id="A0A916JUU2"/>
<keyword evidence="1" id="KW-1133">Transmembrane helix</keyword>
<reference evidence="2" key="1">
    <citation type="submission" date="2021-06" db="EMBL/GenBank/DDBJ databases">
        <authorList>
            <person name="Criscuolo A."/>
        </authorList>
    </citation>
    <scope>NUCLEOTIDE SEQUENCE</scope>
    <source>
        <strain evidence="2">CIP111803</strain>
    </source>
</reference>
<name>A0A916JUU2_9MICO</name>
<keyword evidence="1" id="KW-0472">Membrane</keyword>
<keyword evidence="3" id="KW-1185">Reference proteome</keyword>
<comment type="caution">
    <text evidence="2">The sequence shown here is derived from an EMBL/GenBank/DDBJ whole genome shotgun (WGS) entry which is preliminary data.</text>
</comment>
<gene>
    <name evidence="2" type="ORF">LEUCIP111803_00551</name>
</gene>
<keyword evidence="1" id="KW-0812">Transmembrane</keyword>
<dbReference type="RefSeq" id="WP_236021815.1">
    <property type="nucleotide sequence ID" value="NZ_CAJVAP010000005.1"/>
</dbReference>
<protein>
    <submittedName>
        <fullName evidence="2">Uncharacterized protein</fullName>
    </submittedName>
</protein>
<proteinExistence type="predicted"/>
<dbReference type="Pfam" id="PF07690">
    <property type="entry name" value="MFS_1"/>
    <property type="match status" value="1"/>
</dbReference>
<dbReference type="InterPro" id="IPR011701">
    <property type="entry name" value="MFS"/>
</dbReference>